<dbReference type="Pfam" id="PF00248">
    <property type="entry name" value="Aldo_ket_red"/>
    <property type="match status" value="1"/>
</dbReference>
<evidence type="ECO:0000259" key="1">
    <source>
        <dbReference type="Pfam" id="PF00248"/>
    </source>
</evidence>
<protein>
    <submittedName>
        <fullName evidence="2">Oxidoreductase</fullName>
    </submittedName>
</protein>
<dbReference type="InterPro" id="IPR020471">
    <property type="entry name" value="AKR"/>
</dbReference>
<dbReference type="InterPro" id="IPR023210">
    <property type="entry name" value="NADP_OxRdtase_dom"/>
</dbReference>
<keyword evidence="3" id="KW-1185">Reference proteome</keyword>
<gene>
    <name evidence="2" type="ORF">DCC39_01615</name>
</gene>
<feature type="domain" description="NADP-dependent oxidoreductase" evidence="1">
    <location>
        <begin position="16"/>
        <end position="288"/>
    </location>
</feature>
<dbReference type="PRINTS" id="PR00069">
    <property type="entry name" value="ALDKETRDTASE"/>
</dbReference>
<accession>A0A2U1K7H6</accession>
<dbReference type="PANTHER" id="PTHR43312">
    <property type="entry name" value="D-THREO-ALDOSE 1-DEHYDROGENASE"/>
    <property type="match status" value="1"/>
</dbReference>
<dbReference type="GO" id="GO:0016491">
    <property type="term" value="F:oxidoreductase activity"/>
    <property type="evidence" value="ECO:0007669"/>
    <property type="project" value="InterPro"/>
</dbReference>
<organism evidence="2 3">
    <name type="scientific">Pueribacillus theae</name>
    <dbReference type="NCBI Taxonomy" id="2171751"/>
    <lineage>
        <taxon>Bacteria</taxon>
        <taxon>Bacillati</taxon>
        <taxon>Bacillota</taxon>
        <taxon>Bacilli</taxon>
        <taxon>Bacillales</taxon>
        <taxon>Bacillaceae</taxon>
        <taxon>Pueribacillus</taxon>
    </lineage>
</organism>
<dbReference type="InterPro" id="IPR053135">
    <property type="entry name" value="AKR2_Oxidoreductase"/>
</dbReference>
<name>A0A2U1K7H6_9BACI</name>
<dbReference type="InterPro" id="IPR036812">
    <property type="entry name" value="NAD(P)_OxRdtase_dom_sf"/>
</dbReference>
<sequence>MFNKRQLGSSELFVSEIGLGAMSFQTKDNAIEMIHYAMEQGVNFIDTADLYLFGKNEEWIGEAVKGQRDKVILATKVGNRWEEGKDGWKWDPSKDYIKKAVKKSLMRLKTDYIDLYQLHGGTIEDPIEETIEAFEELKEEGLIRYYGISSIRPNVIKKYISLSNIESVMMPYSLLDRRCEELFPLLQENNVSVIGRGPLAKGALTGHAAKKIPSDGFLNDGSETQNLIKKLGTLENRSITEVALRFPLASPTVATVIPGASKLSQLKTNIEAASSTPLSPQELQLLREWTKEEKFEKHRI</sequence>
<dbReference type="RefSeq" id="WP_116553135.1">
    <property type="nucleotide sequence ID" value="NZ_QCZG01000002.1"/>
</dbReference>
<comment type="caution">
    <text evidence="2">The sequence shown here is derived from an EMBL/GenBank/DDBJ whole genome shotgun (WGS) entry which is preliminary data.</text>
</comment>
<dbReference type="EMBL" id="QCZG01000002">
    <property type="protein sequence ID" value="PWA13174.1"/>
    <property type="molecule type" value="Genomic_DNA"/>
</dbReference>
<evidence type="ECO:0000313" key="3">
    <source>
        <dbReference type="Proteomes" id="UP000245998"/>
    </source>
</evidence>
<dbReference type="SUPFAM" id="SSF51430">
    <property type="entry name" value="NAD(P)-linked oxidoreductase"/>
    <property type="match status" value="1"/>
</dbReference>
<dbReference type="OrthoDB" id="9773828at2"/>
<evidence type="ECO:0000313" key="2">
    <source>
        <dbReference type="EMBL" id="PWA13174.1"/>
    </source>
</evidence>
<dbReference type="PANTHER" id="PTHR43312:SF1">
    <property type="entry name" value="NADP-DEPENDENT OXIDOREDUCTASE DOMAIN-CONTAINING PROTEIN"/>
    <property type="match status" value="1"/>
</dbReference>
<dbReference type="Proteomes" id="UP000245998">
    <property type="component" value="Unassembled WGS sequence"/>
</dbReference>
<proteinExistence type="predicted"/>
<dbReference type="AlphaFoldDB" id="A0A2U1K7H6"/>
<reference evidence="2 3" key="1">
    <citation type="submission" date="2018-04" db="EMBL/GenBank/DDBJ databases">
        <title>Camelliibacillus theae gen. nov., sp. nov., isolated from Pu'er tea.</title>
        <authorList>
            <person name="Niu L."/>
        </authorList>
    </citation>
    <scope>NUCLEOTIDE SEQUENCE [LARGE SCALE GENOMIC DNA]</scope>
    <source>
        <strain evidence="2 3">T8</strain>
    </source>
</reference>
<dbReference type="Gene3D" id="3.20.20.100">
    <property type="entry name" value="NADP-dependent oxidoreductase domain"/>
    <property type="match status" value="1"/>
</dbReference>
<dbReference type="CDD" id="cd19086">
    <property type="entry name" value="AKR_AKR11C1"/>
    <property type="match status" value="1"/>
</dbReference>